<dbReference type="Proteomes" id="UP000269721">
    <property type="component" value="Unassembled WGS sequence"/>
</dbReference>
<proteinExistence type="predicted"/>
<dbReference type="GO" id="GO:0003677">
    <property type="term" value="F:DNA binding"/>
    <property type="evidence" value="ECO:0007669"/>
    <property type="project" value="InterPro"/>
</dbReference>
<reference evidence="3" key="1">
    <citation type="journal article" date="2018" name="Nat. Microbiol.">
        <title>Leveraging single-cell genomics to expand the fungal tree of life.</title>
        <authorList>
            <person name="Ahrendt S.R."/>
            <person name="Quandt C.A."/>
            <person name="Ciobanu D."/>
            <person name="Clum A."/>
            <person name="Salamov A."/>
            <person name="Andreopoulos B."/>
            <person name="Cheng J.F."/>
            <person name="Woyke T."/>
            <person name="Pelin A."/>
            <person name="Henrissat B."/>
            <person name="Reynolds N.K."/>
            <person name="Benny G.L."/>
            <person name="Smith M.E."/>
            <person name="James T.Y."/>
            <person name="Grigoriev I.V."/>
        </authorList>
    </citation>
    <scope>NUCLEOTIDE SEQUENCE [LARGE SCALE GENOMIC DNA]</scope>
</reference>
<evidence type="ECO:0000313" key="3">
    <source>
        <dbReference type="Proteomes" id="UP000269721"/>
    </source>
</evidence>
<accession>A0A4P9WDN7</accession>
<feature type="region of interest" description="Disordered" evidence="1">
    <location>
        <begin position="44"/>
        <end position="73"/>
    </location>
</feature>
<evidence type="ECO:0000313" key="2">
    <source>
        <dbReference type="EMBL" id="RKO89070.1"/>
    </source>
</evidence>
<dbReference type="EMBL" id="KZ996305">
    <property type="protein sequence ID" value="RKO89070.1"/>
    <property type="molecule type" value="Genomic_DNA"/>
</dbReference>
<name>A0A4P9WDN7_9FUNG</name>
<gene>
    <name evidence="2" type="ORF">BDK51DRAFT_37260</name>
</gene>
<dbReference type="SUPFAM" id="SSF56349">
    <property type="entry name" value="DNA breaking-rejoining enzymes"/>
    <property type="match status" value="1"/>
</dbReference>
<dbReference type="InterPro" id="IPR011010">
    <property type="entry name" value="DNA_brk_join_enz"/>
</dbReference>
<feature type="compositionally biased region" description="Basic residues" evidence="1">
    <location>
        <begin position="61"/>
        <end position="70"/>
    </location>
</feature>
<protein>
    <submittedName>
        <fullName evidence="2">Uncharacterized protein</fullName>
    </submittedName>
</protein>
<sequence length="426" mass="47229">MTKTTLHDEVMTAGFNTETKPWSCCFPAEGLSPPFRAPTAILERCPPARSNDRRSSQLYRTPRRSRRTRRKPDTLFKYLPLEPSMIPHFGNRKLAGDSTLDSLERFVDLVARPHLNERVDETAQALLAHPSLVHEGSAVSPGARQARMWQASKWSTRPSISMFLAENPTTADRRALVTGFARGTWARPQGGPETRVHSARRYASETSSSRYREDAATDARYGGCALCPGHGGLALRCLCDAQDMASLACLLASGARSGNLAKVRADQCRVLPDRAGLIFTVEGGKTRMTRAAAMKLLRRRRCRRRPVRLPLPKCTQGRHDGSAEWPLGGVYMEVEGLYTREIVHGIRAARLLELILGGLSRSEVQDMTEWTTHGMMAQYTWLWDVVESLNKLDPEFGKASLAKKMEVFEHLAAGSLPVFGGSASRA</sequence>
<keyword evidence="3" id="KW-1185">Reference proteome</keyword>
<dbReference type="AlphaFoldDB" id="A0A4P9WDN7"/>
<evidence type="ECO:0000256" key="1">
    <source>
        <dbReference type="SAM" id="MobiDB-lite"/>
    </source>
</evidence>
<organism evidence="2 3">
    <name type="scientific">Blyttiomyces helicus</name>
    <dbReference type="NCBI Taxonomy" id="388810"/>
    <lineage>
        <taxon>Eukaryota</taxon>
        <taxon>Fungi</taxon>
        <taxon>Fungi incertae sedis</taxon>
        <taxon>Chytridiomycota</taxon>
        <taxon>Chytridiomycota incertae sedis</taxon>
        <taxon>Chytridiomycetes</taxon>
        <taxon>Chytridiomycetes incertae sedis</taxon>
        <taxon>Blyttiomyces</taxon>
    </lineage>
</organism>